<dbReference type="Pfam" id="PF03215">
    <property type="entry name" value="Rad17"/>
    <property type="match status" value="1"/>
</dbReference>
<dbReference type="VEuPathDB" id="MicrosporidiaDB:H312_00933"/>
<dbReference type="AlphaFoldDB" id="A0A059F3Q5"/>
<accession>A0A059F3Q5</accession>
<name>A0A059F3Q5_9MICR</name>
<dbReference type="STRING" id="1288291.A0A059F3Q5"/>
<gene>
    <name evidence="2" type="ORF">H312_00933</name>
</gene>
<proteinExistence type="predicted"/>
<dbReference type="OrthoDB" id="2195431at2759"/>
<reference evidence="2 3" key="2">
    <citation type="submission" date="2014-03" db="EMBL/GenBank/DDBJ databases">
        <title>The Genome Sequence of Anncaliia algerae insect isolate PRA339.</title>
        <authorList>
            <consortium name="The Broad Institute Genome Sequencing Platform"/>
            <consortium name="The Broad Institute Genome Sequencing Center for Infectious Disease"/>
            <person name="Cuomo C."/>
            <person name="Becnel J."/>
            <person name="Sanscrainte N."/>
            <person name="Walker B."/>
            <person name="Young S.K."/>
            <person name="Zeng Q."/>
            <person name="Gargeya S."/>
            <person name="Fitzgerald M."/>
            <person name="Haas B."/>
            <person name="Abouelleil A."/>
            <person name="Alvarado L."/>
            <person name="Arachchi H.M."/>
            <person name="Berlin A.M."/>
            <person name="Chapman S.B."/>
            <person name="Dewar J."/>
            <person name="Goldberg J."/>
            <person name="Griggs A."/>
            <person name="Gujja S."/>
            <person name="Hansen M."/>
            <person name="Howarth C."/>
            <person name="Imamovic A."/>
            <person name="Larimer J."/>
            <person name="McCowan C."/>
            <person name="Murphy C."/>
            <person name="Neiman D."/>
            <person name="Pearson M."/>
            <person name="Priest M."/>
            <person name="Roberts A."/>
            <person name="Saif S."/>
            <person name="Shea T."/>
            <person name="Sisk P."/>
            <person name="Sykes S."/>
            <person name="Wortman J."/>
            <person name="Nusbaum C."/>
            <person name="Birren B."/>
        </authorList>
    </citation>
    <scope>NUCLEOTIDE SEQUENCE [LARGE SCALE GENOMIC DNA]</scope>
    <source>
        <strain evidence="2 3">PRA339</strain>
    </source>
</reference>
<keyword evidence="3" id="KW-1185">Reference proteome</keyword>
<organism evidence="2 3">
    <name type="scientific">Anncaliia algerae PRA339</name>
    <dbReference type="NCBI Taxonomy" id="1288291"/>
    <lineage>
        <taxon>Eukaryota</taxon>
        <taxon>Fungi</taxon>
        <taxon>Fungi incertae sedis</taxon>
        <taxon>Microsporidia</taxon>
        <taxon>Tubulinosematoidea</taxon>
        <taxon>Tubulinosematidae</taxon>
        <taxon>Anncaliia</taxon>
    </lineage>
</organism>
<dbReference type="Gene3D" id="3.40.50.300">
    <property type="entry name" value="P-loop containing nucleotide triphosphate hydrolases"/>
    <property type="match status" value="1"/>
</dbReference>
<reference evidence="3" key="1">
    <citation type="submission" date="2013-02" db="EMBL/GenBank/DDBJ databases">
        <authorList>
            <consortium name="The Broad Institute Genome Sequencing Platform"/>
            <person name="Cuomo C."/>
            <person name="Becnel J."/>
            <person name="Sanscrainte N."/>
            <person name="Walker B."/>
            <person name="Young S.K."/>
            <person name="Zeng Q."/>
            <person name="Gargeya S."/>
            <person name="Fitzgerald M."/>
            <person name="Haas B."/>
            <person name="Abouelleil A."/>
            <person name="Alvarado L."/>
            <person name="Arachchi H.M."/>
            <person name="Berlin A.M."/>
            <person name="Chapman S.B."/>
            <person name="Dewar J."/>
            <person name="Goldberg J."/>
            <person name="Griggs A."/>
            <person name="Gujja S."/>
            <person name="Hansen M."/>
            <person name="Howarth C."/>
            <person name="Imamovic A."/>
            <person name="Larimer J."/>
            <person name="McCowan C."/>
            <person name="Murphy C."/>
            <person name="Neiman D."/>
            <person name="Pearson M."/>
            <person name="Priest M."/>
            <person name="Roberts A."/>
            <person name="Saif S."/>
            <person name="Shea T."/>
            <person name="Sisk P."/>
            <person name="Sykes S."/>
            <person name="Wortman J."/>
            <person name="Nusbaum C."/>
            <person name="Birren B."/>
        </authorList>
    </citation>
    <scope>NUCLEOTIDE SEQUENCE [LARGE SCALE GENOMIC DNA]</scope>
    <source>
        <strain evidence="3">PRA339</strain>
    </source>
</reference>
<evidence type="ECO:0008006" key="4">
    <source>
        <dbReference type="Google" id="ProtNLM"/>
    </source>
</evidence>
<dbReference type="InterPro" id="IPR027417">
    <property type="entry name" value="P-loop_NTPase"/>
</dbReference>
<dbReference type="SUPFAM" id="SSF52540">
    <property type="entry name" value="P-loop containing nucleoside triphosphate hydrolases"/>
    <property type="match status" value="1"/>
</dbReference>
<keyword evidence="1" id="KW-0235">DNA replication</keyword>
<evidence type="ECO:0000313" key="3">
    <source>
        <dbReference type="Proteomes" id="UP000030655"/>
    </source>
</evidence>
<dbReference type="PANTHER" id="PTHR23389:SF6">
    <property type="entry name" value="REPLICATION FACTOR C SUBUNIT 1"/>
    <property type="match status" value="1"/>
</dbReference>
<evidence type="ECO:0000313" key="2">
    <source>
        <dbReference type="EMBL" id="KCZ81609.1"/>
    </source>
</evidence>
<dbReference type="Gene3D" id="1.10.8.60">
    <property type="match status" value="1"/>
</dbReference>
<dbReference type="HOGENOM" id="CLU_717679_0_0_1"/>
<dbReference type="PANTHER" id="PTHR23389">
    <property type="entry name" value="CHROMOSOME TRANSMISSION FIDELITY FACTOR 18"/>
    <property type="match status" value="1"/>
</dbReference>
<dbReference type="Proteomes" id="UP000030655">
    <property type="component" value="Unassembled WGS sequence"/>
</dbReference>
<dbReference type="GO" id="GO:0006260">
    <property type="term" value="P:DNA replication"/>
    <property type="evidence" value="ECO:0007669"/>
    <property type="project" value="UniProtKB-KW"/>
</dbReference>
<sequence>MNWSEKYKPKKFTELLFTNNTHFEALKWLKTWSTDSPILIISGPTGHSKTLLIRLICKLTNHRLVSLDSYSFKNDNYAYTSSVNSVLNQKILILLEEVEDSFYKDLLKEKNRYKVPIVITCYDKYNPIFLNNIFMVLEVKKLTNTLVVTRINEILRKENIFFNQKELINLVEQSNCDLRSILNTLELFKRCRNTNVIKVRNSFQVINDILSHGIQNIEDISLPILSLVHTNYLESSEIEDISKISELYSLTNLLPSQYSFLPCTKLRCKKISFLPAKNKTCIFIKRKNHYTLCHNILPYYNLINSDSKEVKDDLQRINEKYKIYENYERKEEKTIEVPVKTKERIFKMKFKSGRSFAVKRDVDINEFFA</sequence>
<evidence type="ECO:0000256" key="1">
    <source>
        <dbReference type="ARBA" id="ARBA00022705"/>
    </source>
</evidence>
<protein>
    <recommendedName>
        <fullName evidence="4">ATPase AAA-type core domain-containing protein</fullName>
    </recommendedName>
</protein>
<dbReference type="EMBL" id="KK365139">
    <property type="protein sequence ID" value="KCZ81609.1"/>
    <property type="molecule type" value="Genomic_DNA"/>
</dbReference>